<protein>
    <submittedName>
        <fullName evidence="1">Uncharacterized protein</fullName>
    </submittedName>
</protein>
<sequence>MIRTAFLFLMLFYCFLPLKALGEPLKCQTEFTEKATDDERYKPLKPVSIFSVISDPEEFHGERISVVGRLKVYQDRIAIYPTKEHLSHGDISSSFWGHMPRCATLEDRERLTNWEGQFVQVNGVFNSKLKNWSVGTLEHVELIQLWQTGR</sequence>
<proteinExistence type="predicted"/>
<name>A0ABT1G7G7_9GAMM</name>
<accession>A0ABT1G7G7</accession>
<organism evidence="1 2">
    <name type="scientific">Natronospira proteinivora</name>
    <dbReference type="NCBI Taxonomy" id="1807133"/>
    <lineage>
        <taxon>Bacteria</taxon>
        <taxon>Pseudomonadati</taxon>
        <taxon>Pseudomonadota</taxon>
        <taxon>Gammaproteobacteria</taxon>
        <taxon>Natronospirales</taxon>
        <taxon>Natronospiraceae</taxon>
        <taxon>Natronospira</taxon>
    </lineage>
</organism>
<dbReference type="Proteomes" id="UP001523550">
    <property type="component" value="Unassembled WGS sequence"/>
</dbReference>
<evidence type="ECO:0000313" key="2">
    <source>
        <dbReference type="Proteomes" id="UP001523550"/>
    </source>
</evidence>
<gene>
    <name evidence="1" type="ORF">J2T60_000268</name>
</gene>
<dbReference type="RefSeq" id="WP_253444359.1">
    <property type="nucleotide sequence ID" value="NZ_JALJYF010000001.1"/>
</dbReference>
<keyword evidence="2" id="KW-1185">Reference proteome</keyword>
<evidence type="ECO:0000313" key="1">
    <source>
        <dbReference type="EMBL" id="MCP1726303.1"/>
    </source>
</evidence>
<reference evidence="1 2" key="1">
    <citation type="submission" date="2022-03" db="EMBL/GenBank/DDBJ databases">
        <title>Genomic Encyclopedia of Type Strains, Phase III (KMG-III): the genomes of soil and plant-associated and newly described type strains.</title>
        <authorList>
            <person name="Whitman W."/>
        </authorList>
    </citation>
    <scope>NUCLEOTIDE SEQUENCE [LARGE SCALE GENOMIC DNA]</scope>
    <source>
        <strain evidence="1 2">BSker1</strain>
    </source>
</reference>
<dbReference type="EMBL" id="JALJYF010000001">
    <property type="protein sequence ID" value="MCP1726303.1"/>
    <property type="molecule type" value="Genomic_DNA"/>
</dbReference>
<comment type="caution">
    <text evidence="1">The sequence shown here is derived from an EMBL/GenBank/DDBJ whole genome shotgun (WGS) entry which is preliminary data.</text>
</comment>